<dbReference type="AlphaFoldDB" id="A0A432MM47"/>
<gene>
    <name evidence="1" type="ORF">TsocGM_08650</name>
</gene>
<proteinExistence type="predicted"/>
<comment type="caution">
    <text evidence="1">The sequence shown here is derived from an EMBL/GenBank/DDBJ whole genome shotgun (WGS) entry which is preliminary data.</text>
</comment>
<evidence type="ECO:0000313" key="2">
    <source>
        <dbReference type="Proteomes" id="UP000280296"/>
    </source>
</evidence>
<organism evidence="1 2">
    <name type="scientific">Tautonia sociabilis</name>
    <dbReference type="NCBI Taxonomy" id="2080755"/>
    <lineage>
        <taxon>Bacteria</taxon>
        <taxon>Pseudomonadati</taxon>
        <taxon>Planctomycetota</taxon>
        <taxon>Planctomycetia</taxon>
        <taxon>Isosphaerales</taxon>
        <taxon>Isosphaeraceae</taxon>
        <taxon>Tautonia</taxon>
    </lineage>
</organism>
<reference evidence="1 2" key="1">
    <citation type="submission" date="2018-12" db="EMBL/GenBank/DDBJ databases">
        <authorList>
            <person name="Toschakov S.V."/>
        </authorList>
    </citation>
    <scope>NUCLEOTIDE SEQUENCE [LARGE SCALE GENOMIC DNA]</scope>
    <source>
        <strain evidence="1 2">GM2012</strain>
    </source>
</reference>
<evidence type="ECO:0000313" key="1">
    <source>
        <dbReference type="EMBL" id="RUL88196.1"/>
    </source>
</evidence>
<name>A0A432MM47_9BACT</name>
<dbReference type="RefSeq" id="WP_126724906.1">
    <property type="nucleotide sequence ID" value="NZ_RYZH01000013.1"/>
</dbReference>
<protein>
    <submittedName>
        <fullName evidence="1">Uncharacterized protein</fullName>
    </submittedName>
</protein>
<accession>A0A432MM47</accession>
<sequence length="113" mass="12110">MALLAVFLAVWFPDPGSSAVPVAKRAPLIPAATEDSPAARITPERTALVPRLGEIGLEAILEEGEENSDQVLNRPDHLVESIGCLLPVDDRLVRAGTSGGRRRFPDRSASLRC</sequence>
<reference evidence="1 2" key="2">
    <citation type="submission" date="2019-01" db="EMBL/GenBank/DDBJ databases">
        <title>Tautonia sociabilis, a novel thermotolerant planctomycete of Isosphaeraceae family, isolated from a 4000 m deep subterranean habitat.</title>
        <authorList>
            <person name="Kovaleva O.L."/>
            <person name="Elcheninov A.G."/>
            <person name="Van Heerden E."/>
            <person name="Toshchakov S.V."/>
            <person name="Novikov A."/>
            <person name="Bonch-Osmolovskaya E.A."/>
            <person name="Kublanov I.V."/>
        </authorList>
    </citation>
    <scope>NUCLEOTIDE SEQUENCE [LARGE SCALE GENOMIC DNA]</scope>
    <source>
        <strain evidence="1 2">GM2012</strain>
    </source>
</reference>
<dbReference type="EMBL" id="RYZH01000013">
    <property type="protein sequence ID" value="RUL88196.1"/>
    <property type="molecule type" value="Genomic_DNA"/>
</dbReference>
<keyword evidence="2" id="KW-1185">Reference proteome</keyword>
<dbReference type="Proteomes" id="UP000280296">
    <property type="component" value="Unassembled WGS sequence"/>
</dbReference>